<proteinExistence type="predicted"/>
<evidence type="ECO:0000313" key="7">
    <source>
        <dbReference type="Proteomes" id="UP001212152"/>
    </source>
</evidence>
<feature type="region of interest" description="Disordered" evidence="3">
    <location>
        <begin position="119"/>
        <end position="140"/>
    </location>
</feature>
<dbReference type="InterPro" id="IPR036300">
    <property type="entry name" value="MIR_dom_sf"/>
</dbReference>
<gene>
    <name evidence="6" type="primary">SDF2L1</name>
    <name evidence="6" type="ORF">HDU87_003975</name>
</gene>
<evidence type="ECO:0000256" key="4">
    <source>
        <dbReference type="SAM" id="SignalP"/>
    </source>
</evidence>
<dbReference type="Proteomes" id="UP001212152">
    <property type="component" value="Unassembled WGS sequence"/>
</dbReference>
<reference evidence="6" key="1">
    <citation type="submission" date="2020-05" db="EMBL/GenBank/DDBJ databases">
        <title>Phylogenomic resolution of chytrid fungi.</title>
        <authorList>
            <person name="Stajich J.E."/>
            <person name="Amses K."/>
            <person name="Simmons R."/>
            <person name="Seto K."/>
            <person name="Myers J."/>
            <person name="Bonds A."/>
            <person name="Quandt C.A."/>
            <person name="Barry K."/>
            <person name="Liu P."/>
            <person name="Grigoriev I."/>
            <person name="Longcore J.E."/>
            <person name="James T.Y."/>
        </authorList>
    </citation>
    <scope>NUCLEOTIDE SEQUENCE</scope>
    <source>
        <strain evidence="6">JEL0379</strain>
    </source>
</reference>
<feature type="domain" description="MIR" evidence="5">
    <location>
        <begin position="154"/>
        <end position="209"/>
    </location>
</feature>
<keyword evidence="1 4" id="KW-0732">Signal</keyword>
<organism evidence="6 7">
    <name type="scientific">Geranomyces variabilis</name>
    <dbReference type="NCBI Taxonomy" id="109894"/>
    <lineage>
        <taxon>Eukaryota</taxon>
        <taxon>Fungi</taxon>
        <taxon>Fungi incertae sedis</taxon>
        <taxon>Chytridiomycota</taxon>
        <taxon>Chytridiomycota incertae sedis</taxon>
        <taxon>Chytridiomycetes</taxon>
        <taxon>Spizellomycetales</taxon>
        <taxon>Powellomycetaceae</taxon>
        <taxon>Geranomyces</taxon>
    </lineage>
</organism>
<dbReference type="InterPro" id="IPR016093">
    <property type="entry name" value="MIR_motif"/>
</dbReference>
<evidence type="ECO:0000259" key="5">
    <source>
        <dbReference type="PROSITE" id="PS50919"/>
    </source>
</evidence>
<feature type="compositionally biased region" description="Polar residues" evidence="3">
    <location>
        <begin position="127"/>
        <end position="137"/>
    </location>
</feature>
<feature type="domain" description="MIR" evidence="5">
    <location>
        <begin position="97"/>
        <end position="150"/>
    </location>
</feature>
<dbReference type="SUPFAM" id="SSF82109">
    <property type="entry name" value="MIR domain"/>
    <property type="match status" value="1"/>
</dbReference>
<dbReference type="CDD" id="cd23279">
    <property type="entry name" value="beta-trefoil_MIR_SDF2-like"/>
    <property type="match status" value="1"/>
</dbReference>
<evidence type="ECO:0000256" key="1">
    <source>
        <dbReference type="ARBA" id="ARBA00022729"/>
    </source>
</evidence>
<name>A0AAD5XQY7_9FUNG</name>
<evidence type="ECO:0000256" key="2">
    <source>
        <dbReference type="ARBA" id="ARBA00022737"/>
    </source>
</evidence>
<accession>A0AAD5XQY7</accession>
<dbReference type="PROSITE" id="PS50919">
    <property type="entry name" value="MIR"/>
    <property type="match status" value="2"/>
</dbReference>
<keyword evidence="2" id="KW-0677">Repeat</keyword>
<comment type="caution">
    <text evidence="6">The sequence shown here is derived from an EMBL/GenBank/DDBJ whole genome shotgun (WGS) entry which is preliminary data.</text>
</comment>
<evidence type="ECO:0000313" key="6">
    <source>
        <dbReference type="EMBL" id="KAJ3184574.1"/>
    </source>
</evidence>
<sequence length="216" mass="23358">MKSCLRASLGFLVLCLLAAFVDADQHSFVLEEEFRHVTCQSALKLANKKLGCRLHSLGITYGTGSGQQAVTCLPAADDAGSYFLVRTAFGTPDCPRGTPIPCGTVIRLLHQGTKTSLHSHAAHKSPLTRNQEVSAYSGSDKGDDWRLVCAKSSDKYWDRETEVKLQHVETGKYLSAASGSTYNVKPPGQLEVSAVGHTGAEQTWIAQEGIYFGKPE</sequence>
<protein>
    <submittedName>
        <fullName evidence="6">Stromal cell-derived factor 2-like protein 1</fullName>
    </submittedName>
</protein>
<dbReference type="SMART" id="SM00472">
    <property type="entry name" value="MIR"/>
    <property type="match status" value="3"/>
</dbReference>
<keyword evidence="7" id="KW-1185">Reference proteome</keyword>
<evidence type="ECO:0000256" key="3">
    <source>
        <dbReference type="SAM" id="MobiDB-lite"/>
    </source>
</evidence>
<feature type="signal peptide" evidence="4">
    <location>
        <begin position="1"/>
        <end position="23"/>
    </location>
</feature>
<dbReference type="Pfam" id="PF02815">
    <property type="entry name" value="MIR"/>
    <property type="match status" value="1"/>
</dbReference>
<dbReference type="Gene3D" id="2.80.10.50">
    <property type="match status" value="1"/>
</dbReference>
<feature type="chain" id="PRO_5041988778" evidence="4">
    <location>
        <begin position="24"/>
        <end position="216"/>
    </location>
</feature>
<dbReference type="EMBL" id="JADGJQ010000003">
    <property type="protein sequence ID" value="KAJ3184574.1"/>
    <property type="molecule type" value="Genomic_DNA"/>
</dbReference>
<dbReference type="AlphaFoldDB" id="A0AAD5XQY7"/>
<dbReference type="PANTHER" id="PTHR46809">
    <property type="entry name" value="STROMAL CELL-DERIVED FACTOR 2-LIKE PROTEIN"/>
    <property type="match status" value="1"/>
</dbReference>
<dbReference type="PANTHER" id="PTHR46809:SF2">
    <property type="entry name" value="GH21273P"/>
    <property type="match status" value="1"/>
</dbReference>